<keyword evidence="2" id="KW-0255">Endonuclease</keyword>
<dbReference type="STRING" id="415426.Hbut_0413"/>
<dbReference type="AlphaFoldDB" id="A2BJW8"/>
<dbReference type="KEGG" id="hbu:Hbut_0413"/>
<reference evidence="2 3" key="1">
    <citation type="journal article" date="2007" name="Archaea">
        <title>The genome of Hyperthermus butylicus: a sulfur-reducing, peptide fermenting, neutrophilic Crenarchaeote growing up to 108 degrees C.</title>
        <authorList>
            <person name="Brugger K."/>
            <person name="Chen L."/>
            <person name="Stark M."/>
            <person name="Zibat A."/>
            <person name="Redder P."/>
            <person name="Ruepp A."/>
            <person name="Awayez M."/>
            <person name="She Q."/>
            <person name="Garrett R.A."/>
            <person name="Klenk H.P."/>
        </authorList>
    </citation>
    <scope>NUCLEOTIDE SEQUENCE [LARGE SCALE GENOMIC DNA]</scope>
    <source>
        <strain evidence="3">DSM 5456 / JCM 9403 / PLM1-5</strain>
    </source>
</reference>
<dbReference type="Gene3D" id="3.20.20.150">
    <property type="entry name" value="Divalent-metal-dependent TIM barrel enzymes"/>
    <property type="match status" value="1"/>
</dbReference>
<dbReference type="PANTHER" id="PTHR12110">
    <property type="entry name" value="HYDROXYPYRUVATE ISOMERASE"/>
    <property type="match status" value="1"/>
</dbReference>
<organism evidence="2 3">
    <name type="scientific">Hyperthermus butylicus (strain DSM 5456 / JCM 9403 / PLM1-5)</name>
    <dbReference type="NCBI Taxonomy" id="415426"/>
    <lineage>
        <taxon>Archaea</taxon>
        <taxon>Thermoproteota</taxon>
        <taxon>Thermoprotei</taxon>
        <taxon>Desulfurococcales</taxon>
        <taxon>Pyrodictiaceae</taxon>
        <taxon>Hyperthermus</taxon>
    </lineage>
</organism>
<dbReference type="InterPro" id="IPR036237">
    <property type="entry name" value="Xyl_isomerase-like_sf"/>
</dbReference>
<dbReference type="SUPFAM" id="SSF51658">
    <property type="entry name" value="Xylose isomerase-like"/>
    <property type="match status" value="1"/>
</dbReference>
<dbReference type="HOGENOM" id="CLU_050006_7_2_2"/>
<keyword evidence="2" id="KW-0378">Hydrolase</keyword>
<dbReference type="eggNOG" id="arCOG01895">
    <property type="taxonomic scope" value="Archaea"/>
</dbReference>
<dbReference type="Pfam" id="PF01261">
    <property type="entry name" value="AP_endonuc_2"/>
    <property type="match status" value="1"/>
</dbReference>
<name>A2BJW8_HYPBU</name>
<dbReference type="InterPro" id="IPR050312">
    <property type="entry name" value="IolE/XylAMocC-like"/>
</dbReference>
<proteinExistence type="predicted"/>
<keyword evidence="3" id="KW-1185">Reference proteome</keyword>
<keyword evidence="2" id="KW-0540">Nuclease</keyword>
<evidence type="ECO:0000313" key="3">
    <source>
        <dbReference type="Proteomes" id="UP000002593"/>
    </source>
</evidence>
<dbReference type="Proteomes" id="UP000002593">
    <property type="component" value="Chromosome"/>
</dbReference>
<evidence type="ECO:0000313" key="2">
    <source>
        <dbReference type="EMBL" id="ABM80279.1"/>
    </source>
</evidence>
<sequence length="273" mass="30571">MLVLASTRTIPAMLPESIRILYEAGFDSVDVSYNNIERFDIDYPSAYSYFRAALQEASRLGVKPLTLHAPWEEYYLIMLGKNIEYAVEEARILLDMAYSYGVDVVVFHPFSAQRVGESRVVWLNKKFFALLADYSEHEGLSIVAIENAERRKPWNSIAAITSLARSVGSQRLSVCIDVGHANINGYTPQRIGEELEGVEPICIHIHDNDGREDKHELPGTGTIDWEGIASLESIVTARYHVAEVDCNGSPRLCAVKARIATTVISQLYLKYQA</sequence>
<dbReference type="EMBL" id="CP000493">
    <property type="protein sequence ID" value="ABM80279.1"/>
    <property type="molecule type" value="Genomic_DNA"/>
</dbReference>
<dbReference type="GO" id="GO:0004519">
    <property type="term" value="F:endonuclease activity"/>
    <property type="evidence" value="ECO:0007669"/>
    <property type="project" value="UniProtKB-KW"/>
</dbReference>
<dbReference type="InterPro" id="IPR013022">
    <property type="entry name" value="Xyl_isomerase-like_TIM-brl"/>
</dbReference>
<feature type="domain" description="Xylose isomerase-like TIM barrel" evidence="1">
    <location>
        <begin position="19"/>
        <end position="230"/>
    </location>
</feature>
<dbReference type="EnsemblBacteria" id="ABM80279">
    <property type="protein sequence ID" value="ABM80279"/>
    <property type="gene ID" value="Hbut_0413"/>
</dbReference>
<gene>
    <name evidence="2" type="ordered locus">Hbut_0413</name>
</gene>
<accession>A2BJW8</accession>
<protein>
    <submittedName>
        <fullName evidence="2">AP endonuclease family 2</fullName>
    </submittedName>
</protein>
<evidence type="ECO:0000259" key="1">
    <source>
        <dbReference type="Pfam" id="PF01261"/>
    </source>
</evidence>